<sequence length="222" mass="25279">MKENQKKEHRFNCNFIQEEGLTEILKNGSLLGMMMFISSLVTLRLAAPEGLETFWSLLLVILLSYLAAGCLLQLIQGFTPQLDSAWFRGAAAVSWCYLLLFFLSFLTWRLPSFVRAMLLTSAAVLLLLKEAEYRYLKKVAKDLNSSAAGRTLIIDLDEKPRSPEAFFDLLETYCRKSSVTLEYVKKDIPATVKLEGRLHTVTLTESYMYGGPVWSMEIREIL</sequence>
<reference evidence="3 5" key="2">
    <citation type="submission" date="2018-08" db="EMBL/GenBank/DDBJ databases">
        <title>A genome reference for cultivated species of the human gut microbiota.</title>
        <authorList>
            <person name="Zou Y."/>
            <person name="Xue W."/>
            <person name="Luo G."/>
        </authorList>
    </citation>
    <scope>NUCLEOTIDE SEQUENCE [LARGE SCALE GENOMIC DNA]</scope>
    <source>
        <strain evidence="3 5">TF05-11AC</strain>
    </source>
</reference>
<evidence type="ECO:0000256" key="1">
    <source>
        <dbReference type="SAM" id="Phobius"/>
    </source>
</evidence>
<dbReference type="AlphaFoldDB" id="A0A173X260"/>
<evidence type="ECO:0000313" key="2">
    <source>
        <dbReference type="EMBL" id="CUN45704.1"/>
    </source>
</evidence>
<keyword evidence="1" id="KW-0812">Transmembrane</keyword>
<accession>A0A173X260</accession>
<proteinExistence type="predicted"/>
<feature type="transmembrane region" description="Helical" evidence="1">
    <location>
        <begin position="53"/>
        <end position="74"/>
    </location>
</feature>
<dbReference type="Proteomes" id="UP000261257">
    <property type="component" value="Unassembled WGS sequence"/>
</dbReference>
<evidence type="ECO:0000313" key="5">
    <source>
        <dbReference type="Proteomes" id="UP000261257"/>
    </source>
</evidence>
<name>A0A173X260_9FIRM</name>
<dbReference type="EMBL" id="QSSQ01000001">
    <property type="protein sequence ID" value="RGM08407.1"/>
    <property type="molecule type" value="Genomic_DNA"/>
</dbReference>
<keyword evidence="1" id="KW-1133">Transmembrane helix</keyword>
<organism evidence="2 4">
    <name type="scientific">Hungatella hathewayi</name>
    <dbReference type="NCBI Taxonomy" id="154046"/>
    <lineage>
        <taxon>Bacteria</taxon>
        <taxon>Bacillati</taxon>
        <taxon>Bacillota</taxon>
        <taxon>Clostridia</taxon>
        <taxon>Lachnospirales</taxon>
        <taxon>Lachnospiraceae</taxon>
        <taxon>Hungatella</taxon>
    </lineage>
</organism>
<dbReference type="RefSeq" id="WP_055652688.1">
    <property type="nucleotide sequence ID" value="NZ_CABIXC010000001.1"/>
</dbReference>
<keyword evidence="1" id="KW-0472">Membrane</keyword>
<feature type="transmembrane region" description="Helical" evidence="1">
    <location>
        <begin position="86"/>
        <end position="106"/>
    </location>
</feature>
<evidence type="ECO:0000313" key="4">
    <source>
        <dbReference type="Proteomes" id="UP000095651"/>
    </source>
</evidence>
<dbReference type="Proteomes" id="UP000095651">
    <property type="component" value="Unassembled WGS sequence"/>
</dbReference>
<dbReference type="EMBL" id="CYZE01000001">
    <property type="protein sequence ID" value="CUN45704.1"/>
    <property type="molecule type" value="Genomic_DNA"/>
</dbReference>
<evidence type="ECO:0000313" key="3">
    <source>
        <dbReference type="EMBL" id="RGM08407.1"/>
    </source>
</evidence>
<reference evidence="2 4" key="1">
    <citation type="submission" date="2015-09" db="EMBL/GenBank/DDBJ databases">
        <authorList>
            <consortium name="Pathogen Informatics"/>
        </authorList>
    </citation>
    <scope>NUCLEOTIDE SEQUENCE [LARGE SCALE GENOMIC DNA]</scope>
    <source>
        <strain evidence="2 4">2789STDY5608850</strain>
    </source>
</reference>
<protein>
    <submittedName>
        <fullName evidence="3">DUF4318 domain-containing protein</fullName>
    </submittedName>
</protein>
<gene>
    <name evidence="3" type="ORF">DXC39_00085</name>
    <name evidence="2" type="ORF">ERS852407_00248</name>
</gene>